<dbReference type="PANTHER" id="PTHR11879:SF22">
    <property type="entry name" value="ASPARTATE AMINOTRANSFERASE, MITOCHONDRIAL"/>
    <property type="match status" value="1"/>
</dbReference>
<dbReference type="InterPro" id="IPR000796">
    <property type="entry name" value="Asp_trans"/>
</dbReference>
<feature type="domain" description="Aminotransferase class I/classII large" evidence="9">
    <location>
        <begin position="192"/>
        <end position="383"/>
    </location>
</feature>
<comment type="subunit">
    <text evidence="3 8">Homodimer.</text>
</comment>
<evidence type="ECO:0000313" key="10">
    <source>
        <dbReference type="Ensembl" id="ENSMUNP00000025674.1"/>
    </source>
</evidence>
<dbReference type="Gene3D" id="3.40.640.10">
    <property type="entry name" value="Type I PLP-dependent aspartate aminotransferase-like (Major domain)"/>
    <property type="match status" value="2"/>
</dbReference>
<dbReference type="PRINTS" id="PR00799">
    <property type="entry name" value="TRANSAMINASE"/>
</dbReference>
<dbReference type="InterPro" id="IPR015422">
    <property type="entry name" value="PyrdxlP-dep_Trfase_small"/>
</dbReference>
<dbReference type="EC" id="2.6.1.1" evidence="8"/>
<name>A0A8V5GUJ6_MELUD</name>
<keyword evidence="11" id="KW-1185">Reference proteome</keyword>
<dbReference type="AlphaFoldDB" id="A0A8V5GUJ6"/>
<keyword evidence="6" id="KW-0663">Pyridoxal phosphate</keyword>
<evidence type="ECO:0000256" key="4">
    <source>
        <dbReference type="ARBA" id="ARBA00022576"/>
    </source>
</evidence>
<dbReference type="InterPro" id="IPR015421">
    <property type="entry name" value="PyrdxlP-dep_Trfase_major"/>
</dbReference>
<dbReference type="InterPro" id="IPR004838">
    <property type="entry name" value="NHTrfase_class1_PyrdxlP-BS"/>
</dbReference>
<dbReference type="Gene3D" id="3.90.1150.10">
    <property type="entry name" value="Aspartate Aminotransferase, domain 1"/>
    <property type="match status" value="2"/>
</dbReference>
<evidence type="ECO:0000256" key="8">
    <source>
        <dbReference type="RuleBase" id="RU000480"/>
    </source>
</evidence>
<evidence type="ECO:0000256" key="3">
    <source>
        <dbReference type="ARBA" id="ARBA00011738"/>
    </source>
</evidence>
<evidence type="ECO:0000256" key="2">
    <source>
        <dbReference type="ARBA" id="ARBA00007441"/>
    </source>
</evidence>
<evidence type="ECO:0000256" key="1">
    <source>
        <dbReference type="ARBA" id="ARBA00001933"/>
    </source>
</evidence>
<dbReference type="CDD" id="cd00609">
    <property type="entry name" value="AAT_like"/>
    <property type="match status" value="1"/>
</dbReference>
<accession>A0A8V5GUJ6</accession>
<dbReference type="SUPFAM" id="SSF53383">
    <property type="entry name" value="PLP-dependent transferases"/>
    <property type="match status" value="1"/>
</dbReference>
<organism evidence="10 11">
    <name type="scientific">Melopsittacus undulatus</name>
    <name type="common">Budgerigar</name>
    <name type="synonym">Psittacus undulatus</name>
    <dbReference type="NCBI Taxonomy" id="13146"/>
    <lineage>
        <taxon>Eukaryota</taxon>
        <taxon>Metazoa</taxon>
        <taxon>Chordata</taxon>
        <taxon>Craniata</taxon>
        <taxon>Vertebrata</taxon>
        <taxon>Euteleostomi</taxon>
        <taxon>Archelosauria</taxon>
        <taxon>Archosauria</taxon>
        <taxon>Dinosauria</taxon>
        <taxon>Saurischia</taxon>
        <taxon>Theropoda</taxon>
        <taxon>Coelurosauria</taxon>
        <taxon>Aves</taxon>
        <taxon>Neognathae</taxon>
        <taxon>Neoaves</taxon>
        <taxon>Telluraves</taxon>
        <taxon>Australaves</taxon>
        <taxon>Psittaciformes</taxon>
        <taxon>Psittaculidae</taxon>
        <taxon>Melopsittacus</taxon>
    </lineage>
</organism>
<reference evidence="10" key="3">
    <citation type="submission" date="2025-09" db="UniProtKB">
        <authorList>
            <consortium name="Ensembl"/>
        </authorList>
    </citation>
    <scope>IDENTIFICATION</scope>
</reference>
<gene>
    <name evidence="10" type="primary">LOC101874709</name>
</gene>
<dbReference type="Proteomes" id="UP000694405">
    <property type="component" value="Chromosome Z"/>
</dbReference>
<dbReference type="InterPro" id="IPR015424">
    <property type="entry name" value="PyrdxlP-dep_Trfase"/>
</dbReference>
<evidence type="ECO:0000256" key="5">
    <source>
        <dbReference type="ARBA" id="ARBA00022679"/>
    </source>
</evidence>
<dbReference type="GO" id="GO:0030170">
    <property type="term" value="F:pyridoxal phosphate binding"/>
    <property type="evidence" value="ECO:0007669"/>
    <property type="project" value="InterPro"/>
</dbReference>
<dbReference type="GO" id="GO:0006533">
    <property type="term" value="P:L-aspartate catabolic process"/>
    <property type="evidence" value="ECO:0007669"/>
    <property type="project" value="TreeGrafter"/>
</dbReference>
<evidence type="ECO:0000313" key="11">
    <source>
        <dbReference type="Proteomes" id="UP000694405"/>
    </source>
</evidence>
<dbReference type="GO" id="GO:0005739">
    <property type="term" value="C:mitochondrion"/>
    <property type="evidence" value="ECO:0007669"/>
    <property type="project" value="TreeGrafter"/>
</dbReference>
<dbReference type="Ensembl" id="ENSMUNT00000034532.1">
    <property type="protein sequence ID" value="ENSMUNP00000025674.1"/>
    <property type="gene ID" value="ENSMUNG00000014997.2"/>
</dbReference>
<dbReference type="GO" id="GO:0004069">
    <property type="term" value="F:L-aspartate:2-oxoglutarate aminotransferase activity"/>
    <property type="evidence" value="ECO:0007669"/>
    <property type="project" value="UniProtKB-EC"/>
</dbReference>
<evidence type="ECO:0000256" key="6">
    <source>
        <dbReference type="ARBA" id="ARBA00022898"/>
    </source>
</evidence>
<evidence type="ECO:0000259" key="9">
    <source>
        <dbReference type="Pfam" id="PF00155"/>
    </source>
</evidence>
<evidence type="ECO:0000256" key="7">
    <source>
        <dbReference type="ARBA" id="ARBA00049185"/>
    </source>
</evidence>
<dbReference type="PANTHER" id="PTHR11879">
    <property type="entry name" value="ASPARTATE AMINOTRANSFERASE"/>
    <property type="match status" value="1"/>
</dbReference>
<sequence>MALLYTRRLLATPRLVAAATRASSWWSHVEMGPPDPILGVTEAFKRDTNSKKMNLGVGAYRDDSGKPYVLNCVRKAEAMIASKKMDKEYLPIGGLADFTRASAELALGENSEVLKSGRYVTVQGISGTGSLRIGANFLQRFFKSSREVYLPKPSWGNHTPIFRDAGLQLQAYRYYDPKTCSLDFSGAMDDISKRNLLVYFDMAYQGFASGDINRDAWAVRYFIDQGINVLISQSYAKNMGLYGERAGAFTIICSNAEEAKRVESQLKILIRPMYSNPPLNGARIASIILNTPDIRKEWLVEVKGMADRIISMRTQLVSNLKKEGSSHNWQHITDQIGMFCFTGLKPEQVERLIKEFSIYMTKDGRISVAGVTSGNVGYLAHAIHQVTK</sequence>
<dbReference type="Pfam" id="PF00155">
    <property type="entry name" value="Aminotran_1_2"/>
    <property type="match status" value="1"/>
</dbReference>
<comment type="cofactor">
    <cofactor evidence="1">
        <name>pyridoxal 5'-phosphate</name>
        <dbReference type="ChEBI" id="CHEBI:597326"/>
    </cofactor>
</comment>
<proteinExistence type="inferred from homology"/>
<dbReference type="PROSITE" id="PS00105">
    <property type="entry name" value="AA_TRANSFER_CLASS_1"/>
    <property type="match status" value="1"/>
</dbReference>
<protein>
    <recommendedName>
        <fullName evidence="8">Aspartate aminotransferase</fullName>
        <ecNumber evidence="8">2.6.1.1</ecNumber>
    </recommendedName>
</protein>
<dbReference type="InterPro" id="IPR004839">
    <property type="entry name" value="Aminotransferase_I/II_large"/>
</dbReference>
<keyword evidence="5 8" id="KW-0808">Transferase</keyword>
<dbReference type="FunFam" id="3.90.1150.10:FF:000160">
    <property type="entry name" value="Similar to aspartate aminotransferase"/>
    <property type="match status" value="1"/>
</dbReference>
<reference evidence="10" key="1">
    <citation type="submission" date="2020-03" db="EMBL/GenBank/DDBJ databases">
        <title>Melopsittacus undulatus (budgerigar) genome, bMelUnd1, maternal haplotype with Z.</title>
        <authorList>
            <person name="Gedman G."/>
            <person name="Mountcastle J."/>
            <person name="Haase B."/>
            <person name="Formenti G."/>
            <person name="Wright T."/>
            <person name="Apodaca J."/>
            <person name="Pelan S."/>
            <person name="Chow W."/>
            <person name="Rhie A."/>
            <person name="Howe K."/>
            <person name="Fedrigo O."/>
            <person name="Jarvis E.D."/>
        </authorList>
    </citation>
    <scope>NUCLEOTIDE SEQUENCE [LARGE SCALE GENOMIC DNA]</scope>
</reference>
<comment type="miscellaneous">
    <text evidence="8">In eukaryotes there are cytoplasmic, mitochondrial and chloroplastic isozymes.</text>
</comment>
<dbReference type="FunFam" id="3.90.1150.10:FF:000001">
    <property type="entry name" value="Aspartate aminotransferase"/>
    <property type="match status" value="1"/>
</dbReference>
<comment type="similarity">
    <text evidence="2">Belongs to the class-I pyridoxal-phosphate-dependent aminotransferase family.</text>
</comment>
<reference evidence="10" key="2">
    <citation type="submission" date="2025-08" db="UniProtKB">
        <authorList>
            <consortium name="Ensembl"/>
        </authorList>
    </citation>
    <scope>IDENTIFICATION</scope>
</reference>
<comment type="catalytic activity">
    <reaction evidence="7 8">
        <text>L-aspartate + 2-oxoglutarate = oxaloacetate + L-glutamate</text>
        <dbReference type="Rhea" id="RHEA:21824"/>
        <dbReference type="ChEBI" id="CHEBI:16452"/>
        <dbReference type="ChEBI" id="CHEBI:16810"/>
        <dbReference type="ChEBI" id="CHEBI:29985"/>
        <dbReference type="ChEBI" id="CHEBI:29991"/>
        <dbReference type="EC" id="2.6.1.1"/>
    </reaction>
</comment>
<keyword evidence="4 8" id="KW-0032">Aminotransferase</keyword>